<reference evidence="1 2" key="1">
    <citation type="submission" date="2022-11" db="EMBL/GenBank/DDBJ databases">
        <title>Study of microbial diversity in lake waters.</title>
        <authorList>
            <person name="Zhang J."/>
        </authorList>
    </citation>
    <scope>NUCLEOTIDE SEQUENCE [LARGE SCALE GENOMIC DNA]</scope>
    <source>
        <strain evidence="1 2">DT12</strain>
    </source>
</reference>
<proteinExistence type="predicted"/>
<dbReference type="EMBL" id="JAPMLT010000004">
    <property type="protein sequence ID" value="MCX7570430.1"/>
    <property type="molecule type" value="Genomic_DNA"/>
</dbReference>
<comment type="caution">
    <text evidence="1">The sequence shown here is derived from an EMBL/GenBank/DDBJ whole genome shotgun (WGS) entry which is preliminary data.</text>
</comment>
<accession>A0ABT3X4C1</accession>
<gene>
    <name evidence="1" type="ORF">OS242_10690</name>
</gene>
<sequence length="186" mass="21985">MFPNLSKAISIIEQITREFNDINEDRDGLLKRATEMSAYHKVINNLRSGLEFDKILERSYLTYSMNGMLLPEDMRIRERSYFEVVGTLLSQSGDETINELWLLKDGTFIETELKQGEDWMKREITQRNVEPFGVWSMHKILQTVIPIMEKKCKYLQWQLDTQRNQVNYAKGRLDELLEGEQRGEDQ</sequence>
<dbReference type="Proteomes" id="UP001208017">
    <property type="component" value="Unassembled WGS sequence"/>
</dbReference>
<organism evidence="1 2">
    <name type="scientific">Tumebacillus lacus</name>
    <dbReference type="NCBI Taxonomy" id="2995335"/>
    <lineage>
        <taxon>Bacteria</taxon>
        <taxon>Bacillati</taxon>
        <taxon>Bacillota</taxon>
        <taxon>Bacilli</taxon>
        <taxon>Bacillales</taxon>
        <taxon>Alicyclobacillaceae</taxon>
        <taxon>Tumebacillus</taxon>
    </lineage>
</organism>
<evidence type="ECO:0000313" key="2">
    <source>
        <dbReference type="Proteomes" id="UP001208017"/>
    </source>
</evidence>
<evidence type="ECO:0000313" key="1">
    <source>
        <dbReference type="EMBL" id="MCX7570430.1"/>
    </source>
</evidence>
<protein>
    <submittedName>
        <fullName evidence="1">Uncharacterized protein</fullName>
    </submittedName>
</protein>
<keyword evidence="2" id="KW-1185">Reference proteome</keyword>
<dbReference type="RefSeq" id="WP_267151675.1">
    <property type="nucleotide sequence ID" value="NZ_JAPMLT010000004.1"/>
</dbReference>
<name>A0ABT3X4C1_9BACL</name>